<dbReference type="Gene3D" id="3.10.129.10">
    <property type="entry name" value="Hotdog Thioesterase"/>
    <property type="match status" value="1"/>
</dbReference>
<keyword evidence="4" id="KW-0378">Hydrolase</keyword>
<name>A0A0S2HY59_9BACT</name>
<dbReference type="EC" id="3.1.2.29" evidence="4"/>
<protein>
    <submittedName>
        <fullName evidence="4">Fluoroacetyl-CoA thioesterase</fullName>
        <ecNumber evidence="4">3.1.2.29</ecNumber>
    </submittedName>
</protein>
<keyword evidence="5" id="KW-1185">Reference proteome</keyword>
<dbReference type="InterPro" id="IPR054485">
    <property type="entry name" value="FlK-like_dom"/>
</dbReference>
<dbReference type="PIRSF" id="PIRSF014972">
    <property type="entry name" value="FlK"/>
    <property type="match status" value="1"/>
</dbReference>
<reference evidence="4 5" key="1">
    <citation type="submission" date="2015-11" db="EMBL/GenBank/DDBJ databases">
        <title>Description and complete genome sequence of a novel strain predominating in hypersaline microbial mats and representing a new family of the Bacteriodetes phylum.</title>
        <authorList>
            <person name="Spring S."/>
            <person name="Bunk B."/>
            <person name="Sproer C."/>
            <person name="Klenk H.-P."/>
        </authorList>
    </citation>
    <scope>NUCLEOTIDE SEQUENCE [LARGE SCALE GENOMIC DNA]</scope>
    <source>
        <strain evidence="4 5">L21-Spi-D4</strain>
    </source>
</reference>
<dbReference type="RefSeq" id="WP_057952525.1">
    <property type="nucleotide sequence ID" value="NZ_CP013118.1"/>
</dbReference>
<sequence length="128" mass="14259">MELNIPESLIYEIKQTVASEHTAKAYGSGLAEVYATPAMIALMENAAYKSIEEFLPEGYSSVGMEINMQHLKATLPGKEVKAISKVTDVDGRKVTFEIKVFENEELAGSATHRRFVINSQRFMEKLNS</sequence>
<evidence type="ECO:0000259" key="3">
    <source>
        <dbReference type="Pfam" id="PF22636"/>
    </source>
</evidence>
<dbReference type="InterPro" id="IPR029069">
    <property type="entry name" value="HotDog_dom_sf"/>
</dbReference>
<dbReference type="GO" id="GO:0016787">
    <property type="term" value="F:hydrolase activity"/>
    <property type="evidence" value="ECO:0007669"/>
    <property type="project" value="UniProtKB-KW"/>
</dbReference>
<feature type="binding site" evidence="2">
    <location>
        <position position="114"/>
    </location>
    <ligand>
        <name>substrate</name>
    </ligand>
</feature>
<feature type="active site" evidence="1">
    <location>
        <position position="36"/>
    </location>
</feature>
<feature type="domain" description="Fluoroacetyl-CoA-specific thioesterase-like" evidence="3">
    <location>
        <begin position="17"/>
        <end position="119"/>
    </location>
</feature>
<evidence type="ECO:0000256" key="1">
    <source>
        <dbReference type="PIRSR" id="PIRSR014972-1"/>
    </source>
</evidence>
<dbReference type="InterPro" id="IPR025540">
    <property type="entry name" value="FlK"/>
</dbReference>
<dbReference type="AlphaFoldDB" id="A0A0S2HY59"/>
<dbReference type="KEGG" id="blq:L21SP5_01377"/>
<evidence type="ECO:0000256" key="2">
    <source>
        <dbReference type="PIRSR" id="PIRSR014972-2"/>
    </source>
</evidence>
<feature type="binding site" evidence="2">
    <location>
        <position position="63"/>
    </location>
    <ligand>
        <name>CoA</name>
        <dbReference type="ChEBI" id="CHEBI:57287"/>
    </ligand>
</feature>
<feature type="binding site" evidence="2">
    <location>
        <position position="63"/>
    </location>
    <ligand>
        <name>substrate</name>
    </ligand>
</feature>
<dbReference type="Pfam" id="PF22636">
    <property type="entry name" value="FlK"/>
    <property type="match status" value="1"/>
</dbReference>
<organism evidence="4 5">
    <name type="scientific">Salinivirga cyanobacteriivorans</name>
    <dbReference type="NCBI Taxonomy" id="1307839"/>
    <lineage>
        <taxon>Bacteria</taxon>
        <taxon>Pseudomonadati</taxon>
        <taxon>Bacteroidota</taxon>
        <taxon>Bacteroidia</taxon>
        <taxon>Bacteroidales</taxon>
        <taxon>Salinivirgaceae</taxon>
        <taxon>Salinivirga</taxon>
    </lineage>
</organism>
<gene>
    <name evidence="4" type="primary">flK</name>
    <name evidence="4" type="ORF">L21SP5_01377</name>
</gene>
<proteinExistence type="predicted"/>
<accession>A0A0S2HY59</accession>
<dbReference type="Proteomes" id="UP000064893">
    <property type="component" value="Chromosome"/>
</dbReference>
<evidence type="ECO:0000313" key="4">
    <source>
        <dbReference type="EMBL" id="ALO15027.1"/>
    </source>
</evidence>
<dbReference type="SUPFAM" id="SSF54637">
    <property type="entry name" value="Thioesterase/thiol ester dehydrase-isomerase"/>
    <property type="match status" value="1"/>
</dbReference>
<evidence type="ECO:0000313" key="5">
    <source>
        <dbReference type="Proteomes" id="UP000064893"/>
    </source>
</evidence>
<dbReference type="OrthoDB" id="6902891at2"/>
<feature type="active site" evidence="1">
    <location>
        <position position="70"/>
    </location>
</feature>
<feature type="active site" evidence="1">
    <location>
        <position position="44"/>
    </location>
</feature>
<dbReference type="PANTHER" id="PTHR36934">
    <property type="entry name" value="BLR0278 PROTEIN"/>
    <property type="match status" value="1"/>
</dbReference>
<dbReference type="PANTHER" id="PTHR36934:SF1">
    <property type="entry name" value="THIOESTERASE DOMAIN-CONTAINING PROTEIN"/>
    <property type="match status" value="1"/>
</dbReference>
<dbReference type="EMBL" id="CP013118">
    <property type="protein sequence ID" value="ALO15027.1"/>
    <property type="molecule type" value="Genomic_DNA"/>
</dbReference>